<dbReference type="Gene3D" id="2.30.30.40">
    <property type="entry name" value="SH3 Domains"/>
    <property type="match status" value="11"/>
</dbReference>
<dbReference type="PANTHER" id="PTHR46218">
    <property type="entry name" value="LASP"/>
    <property type="match status" value="1"/>
</dbReference>
<dbReference type="CDD" id="cd00174">
    <property type="entry name" value="SH3"/>
    <property type="match status" value="5"/>
</dbReference>
<proteinExistence type="predicted"/>
<evidence type="ECO:0000256" key="2">
    <source>
        <dbReference type="ARBA" id="ARBA00022737"/>
    </source>
</evidence>
<feature type="compositionally biased region" description="Pro residues" evidence="4">
    <location>
        <begin position="1134"/>
        <end position="1147"/>
    </location>
</feature>
<reference evidence="6" key="1">
    <citation type="submission" date="2020-05" db="EMBL/GenBank/DDBJ databases">
        <title>Phylogenomic resolution of chytrid fungi.</title>
        <authorList>
            <person name="Stajich J.E."/>
            <person name="Amses K."/>
            <person name="Simmons R."/>
            <person name="Seto K."/>
            <person name="Myers J."/>
            <person name="Bonds A."/>
            <person name="Quandt C.A."/>
            <person name="Barry K."/>
            <person name="Liu P."/>
            <person name="Grigoriev I."/>
            <person name="Longcore J.E."/>
            <person name="James T.Y."/>
        </authorList>
    </citation>
    <scope>NUCLEOTIDE SEQUENCE</scope>
    <source>
        <strain evidence="6">JEL0513</strain>
    </source>
</reference>
<feature type="region of interest" description="Disordered" evidence="4">
    <location>
        <begin position="1128"/>
        <end position="1150"/>
    </location>
</feature>
<dbReference type="PROSITE" id="PS50002">
    <property type="entry name" value="SH3"/>
    <property type="match status" value="11"/>
</dbReference>
<evidence type="ECO:0000313" key="7">
    <source>
        <dbReference type="Proteomes" id="UP001211907"/>
    </source>
</evidence>
<feature type="region of interest" description="Disordered" evidence="4">
    <location>
        <begin position="1345"/>
        <end position="1377"/>
    </location>
</feature>
<dbReference type="InterPro" id="IPR051759">
    <property type="entry name" value="LIM-SH3_domain_protein"/>
</dbReference>
<feature type="compositionally biased region" description="Low complexity" evidence="4">
    <location>
        <begin position="210"/>
        <end position="231"/>
    </location>
</feature>
<dbReference type="InterPro" id="IPR001452">
    <property type="entry name" value="SH3_domain"/>
</dbReference>
<gene>
    <name evidence="6" type="primary">SORBS2_4</name>
    <name evidence="6" type="ORF">HK100_001025</name>
</gene>
<dbReference type="Proteomes" id="UP001211907">
    <property type="component" value="Unassembled WGS sequence"/>
</dbReference>
<evidence type="ECO:0000256" key="1">
    <source>
        <dbReference type="ARBA" id="ARBA00022443"/>
    </source>
</evidence>
<dbReference type="Pfam" id="PF00018">
    <property type="entry name" value="SH3_1"/>
    <property type="match status" value="7"/>
</dbReference>
<feature type="domain" description="SH3" evidence="5">
    <location>
        <begin position="1228"/>
        <end position="1289"/>
    </location>
</feature>
<keyword evidence="2" id="KW-0677">Repeat</keyword>
<feature type="compositionally biased region" description="Low complexity" evidence="4">
    <location>
        <begin position="1355"/>
        <end position="1364"/>
    </location>
</feature>
<evidence type="ECO:0000256" key="3">
    <source>
        <dbReference type="PROSITE-ProRule" id="PRU00192"/>
    </source>
</evidence>
<feature type="domain" description="SH3" evidence="5">
    <location>
        <begin position="783"/>
        <end position="844"/>
    </location>
</feature>
<dbReference type="InterPro" id="IPR036028">
    <property type="entry name" value="SH3-like_dom_sf"/>
</dbReference>
<feature type="domain" description="SH3" evidence="5">
    <location>
        <begin position="1049"/>
        <end position="1110"/>
    </location>
</feature>
<dbReference type="PANTHER" id="PTHR46218:SF4">
    <property type="entry name" value="LIM AND SH3 DOMAIN PROTEIN LASP"/>
    <property type="match status" value="1"/>
</dbReference>
<accession>A0AAD5XJS4</accession>
<feature type="region of interest" description="Disordered" evidence="4">
    <location>
        <begin position="247"/>
        <end position="273"/>
    </location>
</feature>
<evidence type="ECO:0000313" key="6">
    <source>
        <dbReference type="EMBL" id="KAJ3137016.1"/>
    </source>
</evidence>
<feature type="compositionally biased region" description="Polar residues" evidence="4">
    <location>
        <begin position="248"/>
        <end position="273"/>
    </location>
</feature>
<feature type="domain" description="SH3" evidence="5">
    <location>
        <begin position="318"/>
        <end position="379"/>
    </location>
</feature>
<feature type="domain" description="SH3" evidence="5">
    <location>
        <begin position="875"/>
        <end position="936"/>
    </location>
</feature>
<keyword evidence="1 3" id="KW-0728">SH3 domain</keyword>
<dbReference type="EMBL" id="JADGJH010000122">
    <property type="protein sequence ID" value="KAJ3137016.1"/>
    <property type="molecule type" value="Genomic_DNA"/>
</dbReference>
<dbReference type="SUPFAM" id="SSF50044">
    <property type="entry name" value="SH3-domain"/>
    <property type="match status" value="11"/>
</dbReference>
<protein>
    <submittedName>
        <fullName evidence="6">Sorbin and SH3 domain-containing protein 2</fullName>
    </submittedName>
</protein>
<feature type="region of interest" description="Disordered" evidence="4">
    <location>
        <begin position="193"/>
        <end position="231"/>
    </location>
</feature>
<name>A0AAD5XJS4_9FUNG</name>
<organism evidence="6 7">
    <name type="scientific">Physocladia obscura</name>
    <dbReference type="NCBI Taxonomy" id="109957"/>
    <lineage>
        <taxon>Eukaryota</taxon>
        <taxon>Fungi</taxon>
        <taxon>Fungi incertae sedis</taxon>
        <taxon>Chytridiomycota</taxon>
        <taxon>Chytridiomycota incertae sedis</taxon>
        <taxon>Chytridiomycetes</taxon>
        <taxon>Chytridiales</taxon>
        <taxon>Chytriomycetaceae</taxon>
        <taxon>Physocladia</taxon>
    </lineage>
</organism>
<sequence length="1377" mass="149825">MANAFGCSNWTGSGFQYHISAYCGVWAYLGSAKGCAPSTPSPLSPICTTTINDFYLSWNKTMNDSTICSTPTTAQATKRADYINLFIAIDNPSATSSSNCTVAVSVDSASYCGFSTTALGQAFCNNQYDPCCTLNGLTQVKSAPVSNESNSTTSTSTSAFTQTQIEIGAGVVAALLVVVLVCVCYTRQRKKNREPKESEANLTSAPSVRSGNTNNNNNFNNSYKGNSYNNNYEMNANQVHTRFDYAPSLSNSQGQYPATYPQQYNDHGSVYSGQQNNMLQLDRAGSRGSESYYKSIVPQGNVPPLPNLQLAPQFLRQQQEKKYWVTLNFRALKHDEMELIVGDIVAVKESYDDGWCLGSNPMTGASGFFPLDCLSEVPIGNGPSKAKSKFNDRVSSIYGHEGLADDGSYYVKFDYYPAMTDELSLRTGDRAVVFDEYDDGWCFGANAITREEGLFPLDILANFVSRKFAQVTYRKDRGSSLNSSNLRKGAVTIGSKPPATNKAGADTFEAIYDFNPAQPDELTLRVGDQILVKRKYDDGWAFGTNLSNGSDGLFPLDCLAMDSKPPRKQRASSIFGSQDDSNGNIYSAYAESNNGTAKKDPNSDRVVFNYAPERPDEISLTVGDEVIVSQKFDDGWGIGRNISTGREGNFPLDCLASFSDPNAGTNNGSKQVKQRVSSIFEVDASKTLSTSSGTENVIYDYEPERSDELALRVGDKVIVSQKFDDGWAFGVCLSTGESGNFPLDCLSSFAGNTPKKTRASSIYGNNESIYGDRQAPSTQSAVKPNGQDTALYEFAAEKSDEISLRVGDVVVIDKAFDDGWCYGTNLTSQKEGYFPFDCLASYVNANTPKDNKKQRTSSIYDSEYGDNDTGGVEIAKVGPDDVAVAFTPESSDELALRVGDKVVVEKAYDDGWCFGRLVVSGKTGYFPFDCLKSYTSKRTGGKKQRVSSVYGTDNATGGAEIAKIGQDEASYSFTPENPDELPLRIGEKVVVEKSYDDGWCFGRSLATGKQGYFPYDCLKSYPSNRAGGKKQRVSSIYGVDEISSGVEIAKIGPDEVAYSFVPENSDELSLRVGEKLVVEKAYDDGWCFGRSLTTGKKGYFPYDCLKSYPSNRTGEKKQRVSSIYDVEPEFTAPSPAPSQPKPVPSPAPSQAKGNIVVYAFEPTHNDEISLRIGDQVVVKQKYDDGWALGVNLSSRLEGLFPLDCLQLAPTETLPTPSQRMSSMYGASSNENSHKVIYNFVPSQGDELALQEGDRVIITRSFDDGWSYGMNVTTGKEGNFPRDCLEGALVDQSSGNGKPQRMSSIYGAQQSEYGNSVYGGVQSGYGQSDAGNSIYGAPSVYGANNSYYGPSGTYGQQQQQQQQQQNYGAGGNNPYFRK</sequence>
<feature type="domain" description="SH3" evidence="5">
    <location>
        <begin position="962"/>
        <end position="1023"/>
    </location>
</feature>
<feature type="domain" description="SH3" evidence="5">
    <location>
        <begin position="599"/>
        <end position="660"/>
    </location>
</feature>
<feature type="domain" description="SH3" evidence="5">
    <location>
        <begin position="404"/>
        <end position="465"/>
    </location>
</feature>
<evidence type="ECO:0000256" key="4">
    <source>
        <dbReference type="SAM" id="MobiDB-lite"/>
    </source>
</evidence>
<dbReference type="Pfam" id="PF14604">
    <property type="entry name" value="SH3_9"/>
    <property type="match status" value="4"/>
</dbReference>
<comment type="caution">
    <text evidence="6">The sequence shown here is derived from an EMBL/GenBank/DDBJ whole genome shotgun (WGS) entry which is preliminary data.</text>
</comment>
<feature type="domain" description="SH3" evidence="5">
    <location>
        <begin position="503"/>
        <end position="564"/>
    </location>
</feature>
<evidence type="ECO:0000259" key="5">
    <source>
        <dbReference type="PROSITE" id="PS50002"/>
    </source>
</evidence>
<keyword evidence="7" id="KW-1185">Reference proteome</keyword>
<dbReference type="SMART" id="SM00326">
    <property type="entry name" value="SH3"/>
    <property type="match status" value="11"/>
</dbReference>
<feature type="domain" description="SH3" evidence="5">
    <location>
        <begin position="1149"/>
        <end position="1210"/>
    </location>
</feature>
<feature type="domain" description="SH3" evidence="5">
    <location>
        <begin position="690"/>
        <end position="751"/>
    </location>
</feature>
<feature type="compositionally biased region" description="Polar residues" evidence="4">
    <location>
        <begin position="200"/>
        <end position="209"/>
    </location>
</feature>